<proteinExistence type="predicted"/>
<dbReference type="Proteomes" id="UP000010797">
    <property type="component" value="Chromosome"/>
</dbReference>
<dbReference type="AlphaFoldDB" id="L0F6Z7"/>
<gene>
    <name evidence="1" type="ordered locus">Desdi_2148</name>
</gene>
<reference evidence="2" key="1">
    <citation type="submission" date="2012-02" db="EMBL/GenBank/DDBJ databases">
        <title>Complete sequence of Desulfitobacterium dichloroeliminans LMG P-21439.</title>
        <authorList>
            <person name="Lucas S."/>
            <person name="Han J."/>
            <person name="Lapidus A."/>
            <person name="Cheng J.-F."/>
            <person name="Goodwin L."/>
            <person name="Pitluck S."/>
            <person name="Peters L."/>
            <person name="Ovchinnikova G."/>
            <person name="Teshima H."/>
            <person name="Detter J.C."/>
            <person name="Han C."/>
            <person name="Tapia R."/>
            <person name="Land M."/>
            <person name="Hauser L."/>
            <person name="Kyrpides N."/>
            <person name="Ivanova N."/>
            <person name="Pagani I."/>
            <person name="Kruse T."/>
            <person name="de Vos W.M."/>
            <person name="Boon N."/>
            <person name="Smidt H."/>
            <person name="Woyke T."/>
        </authorList>
    </citation>
    <scope>NUCLEOTIDE SEQUENCE [LARGE SCALE GENOMIC DNA]</scope>
    <source>
        <strain evidence="2">LMG P-21439 / DCA1</strain>
    </source>
</reference>
<keyword evidence="2" id="KW-1185">Reference proteome</keyword>
<evidence type="ECO:0000313" key="2">
    <source>
        <dbReference type="Proteomes" id="UP000010797"/>
    </source>
</evidence>
<dbReference type="HOGENOM" id="CLU_1892825_0_0_9"/>
<dbReference type="KEGG" id="ddl:Desdi_2148"/>
<dbReference type="EMBL" id="CP003344">
    <property type="protein sequence ID" value="AGA69589.1"/>
    <property type="molecule type" value="Genomic_DNA"/>
</dbReference>
<organism evidence="1 2">
    <name type="scientific">Desulfitobacterium dichloroeliminans (strain LMG P-21439 / DCA1)</name>
    <dbReference type="NCBI Taxonomy" id="871963"/>
    <lineage>
        <taxon>Bacteria</taxon>
        <taxon>Bacillati</taxon>
        <taxon>Bacillota</taxon>
        <taxon>Clostridia</taxon>
        <taxon>Eubacteriales</taxon>
        <taxon>Desulfitobacteriaceae</taxon>
        <taxon>Desulfitobacterium</taxon>
    </lineage>
</organism>
<accession>L0F6Z7</accession>
<sequence>MEYVVCLKKEMELFSEQEAQQRYLELVAMGYKEKDILLAAPVPVQIHLNMGKNTGTQANPAMYSGVDNGFQNTTTPGYPMSMHSYETQVDQNATMTMATDSAGYEPVQTGMDMSLFRNTGELESTDELPSDTIS</sequence>
<protein>
    <submittedName>
        <fullName evidence="1">Uncharacterized protein</fullName>
    </submittedName>
</protein>
<name>L0F6Z7_DESDL</name>
<dbReference type="STRING" id="871963.Desdi_2148"/>
<evidence type="ECO:0000313" key="1">
    <source>
        <dbReference type="EMBL" id="AGA69589.1"/>
    </source>
</evidence>